<feature type="region of interest" description="Disordered" evidence="1">
    <location>
        <begin position="399"/>
        <end position="422"/>
    </location>
</feature>
<dbReference type="WBParaSite" id="maker-unitig_20918-snap-gene-0.3-mRNA-1">
    <property type="protein sequence ID" value="maker-unitig_20918-snap-gene-0.3-mRNA-1"/>
    <property type="gene ID" value="maker-unitig_20918-snap-gene-0.3"/>
</dbReference>
<reference evidence="3" key="1">
    <citation type="submission" date="2016-11" db="UniProtKB">
        <authorList>
            <consortium name="WormBaseParasite"/>
        </authorList>
    </citation>
    <scope>IDENTIFICATION</scope>
</reference>
<feature type="compositionally biased region" description="Low complexity" evidence="1">
    <location>
        <begin position="269"/>
        <end position="322"/>
    </location>
</feature>
<evidence type="ECO:0000313" key="3">
    <source>
        <dbReference type="WBParaSite" id="maker-unitig_20918-snap-gene-0.3-mRNA-1"/>
    </source>
</evidence>
<organism evidence="2 3">
    <name type="scientific">Macrostomum lignano</name>
    <dbReference type="NCBI Taxonomy" id="282301"/>
    <lineage>
        <taxon>Eukaryota</taxon>
        <taxon>Metazoa</taxon>
        <taxon>Spiralia</taxon>
        <taxon>Lophotrochozoa</taxon>
        <taxon>Platyhelminthes</taxon>
        <taxon>Rhabditophora</taxon>
        <taxon>Macrostomorpha</taxon>
        <taxon>Macrostomida</taxon>
        <taxon>Macrostomidae</taxon>
        <taxon>Macrostomum</taxon>
    </lineage>
</organism>
<feature type="region of interest" description="Disordered" evidence="1">
    <location>
        <begin position="753"/>
        <end position="795"/>
    </location>
</feature>
<evidence type="ECO:0000256" key="1">
    <source>
        <dbReference type="SAM" id="MobiDB-lite"/>
    </source>
</evidence>
<name>A0A1I8F5R6_9PLAT</name>
<protein>
    <submittedName>
        <fullName evidence="3">Diacylglycerol kinase</fullName>
    </submittedName>
</protein>
<evidence type="ECO:0000313" key="2">
    <source>
        <dbReference type="Proteomes" id="UP000095280"/>
    </source>
</evidence>
<feature type="region of interest" description="Disordered" evidence="1">
    <location>
        <begin position="269"/>
        <end position="368"/>
    </location>
</feature>
<keyword evidence="2" id="KW-1185">Reference proteome</keyword>
<proteinExistence type="predicted"/>
<accession>A0A1I8F5R6</accession>
<dbReference type="Proteomes" id="UP000095280">
    <property type="component" value="Unplaced"/>
</dbReference>
<dbReference type="AlphaFoldDB" id="A0A1I8F5R6"/>
<sequence length="842" mass="90141">MTGKGPAGLASKQSKRGAFSVYSTFLNREGPLSWRRVAPWTRAWGGRPALNEPIKTLSQLFAKRPMDSHIERIVSGFSNAQASLRPTLEALVASVSAEIQAKRRDGFVSDILPAWTGCGRICPTSGSSGSSSSAAVSCWLTPAAWPRCSSGVLRLRLPSELPPELPQFNCQRLRGSVGRSFGGLKEIERRGTHLLRPVELDGSGPAPRAASSLCGGPRPAAASWCLDVGDCQVVSHRACMDLVKPISCSSAAGCSLGAQQRGARQLARLRAQRPSAAQAGGRAAPKAAARSSVADAAATEPASQASTAAAAGLPSRIRGLHAAARRGLRGDGGRSGTRGSLDSGRTPWRSGVKNRTIGGVPADFPGLMRAPTAGRAGFAQLRPASGSDKDADRFREYQAGAAHEPPRLHRRRRQPGGVPAHGRLERFGDRLLGWYSEGNNALNFQRLGLSFGFSKVTTRRKTASINEDDIILRSSPAPGGPDLQPAHPAMNKRRFVDLYSVNMQQTMRMVTLLETAAKEGQEGPGGLRGLPTTADNLEKCVARAKAISDYCNSTGAKLKELSRPLVAQQVPSQSSGNRSLMDETGSFRFKDQVSHLHTCELARDPGGVHARPEGYRLRLFVFTTSCLDASVSVVSSAAAASSNPQSSQPDRDELPRDPDDSVVHIFDTATESSAACPDLACVMPSSASSWSRRQASDFVECIAAWRPACSQRQLDRPRQPLRLRAGAHGAEPPPGQQQLLRLAQLQADHRRVAQLRRHQRAAASDGPSCAGRTPTSRRARRGSGGPTADSRLPLGRGCRPLSLAWLAGELQSRRWRRPSEEQQLCCPWPRQSTVCASPDALR</sequence>
<feature type="compositionally biased region" description="Basic and acidic residues" evidence="1">
    <location>
        <begin position="649"/>
        <end position="660"/>
    </location>
</feature>
<feature type="region of interest" description="Disordered" evidence="1">
    <location>
        <begin position="637"/>
        <end position="660"/>
    </location>
</feature>